<evidence type="ECO:0000313" key="3">
    <source>
        <dbReference type="Proteomes" id="UP001195422"/>
    </source>
</evidence>
<organism evidence="2 3">
    <name type="scientific">Glutamicibacter protophormiae</name>
    <name type="common">Brevibacterium protophormiae</name>
    <dbReference type="NCBI Taxonomy" id="37930"/>
    <lineage>
        <taxon>Bacteria</taxon>
        <taxon>Bacillati</taxon>
        <taxon>Actinomycetota</taxon>
        <taxon>Actinomycetes</taxon>
        <taxon>Micrococcales</taxon>
        <taxon>Micrococcaceae</taxon>
        <taxon>Glutamicibacter</taxon>
    </lineage>
</organism>
<dbReference type="EMBL" id="JAGIOJ010000001">
    <property type="protein sequence ID" value="MBP2400366.1"/>
    <property type="molecule type" value="Genomic_DNA"/>
</dbReference>
<keyword evidence="3" id="KW-1185">Reference proteome</keyword>
<protein>
    <submittedName>
        <fullName evidence="2">Enamine deaminase RidA (YjgF/YER057c/UK114 family)</fullName>
    </submittedName>
</protein>
<dbReference type="PANTHER" id="PTHR11803">
    <property type="entry name" value="2-IMINOBUTANOATE/2-IMINOPROPANOATE DEAMINASE RIDA"/>
    <property type="match status" value="1"/>
</dbReference>
<gene>
    <name evidence="2" type="ORF">JOF39_003447</name>
</gene>
<dbReference type="InterPro" id="IPR035959">
    <property type="entry name" value="RutC-like_sf"/>
</dbReference>
<dbReference type="CDD" id="cd00448">
    <property type="entry name" value="YjgF_YER057c_UK114_family"/>
    <property type="match status" value="1"/>
</dbReference>
<dbReference type="RefSeq" id="WP_188948919.1">
    <property type="nucleotide sequence ID" value="NZ_BMPH01000010.1"/>
</dbReference>
<dbReference type="Gene3D" id="3.30.1330.40">
    <property type="entry name" value="RutC-like"/>
    <property type="match status" value="1"/>
</dbReference>
<dbReference type="Proteomes" id="UP001195422">
    <property type="component" value="Unassembled WGS sequence"/>
</dbReference>
<proteinExistence type="inferred from homology"/>
<dbReference type="Pfam" id="PF01042">
    <property type="entry name" value="Ribonuc_L-PSP"/>
    <property type="match status" value="1"/>
</dbReference>
<dbReference type="InterPro" id="IPR006175">
    <property type="entry name" value="YjgF/YER057c/UK114"/>
</dbReference>
<accession>A0ABS4XV29</accession>
<reference evidence="2 3" key="1">
    <citation type="submission" date="2021-03" db="EMBL/GenBank/DDBJ databases">
        <title>Sequencing the genomes of 1000 actinobacteria strains.</title>
        <authorList>
            <person name="Klenk H.-P."/>
        </authorList>
    </citation>
    <scope>NUCLEOTIDE SEQUENCE [LARGE SCALE GENOMIC DNA]</scope>
    <source>
        <strain evidence="2 3">DSM 20168</strain>
    </source>
</reference>
<sequence>MAQIQYLRPEGLIRSPAFSHAAVVPPGMATIYLGGQNAVDAQGQLVGAGDIAAQAAQAMDNAVTALTAAGAQLVDVVQWTVMMLQGCDVNAAYGAIAPRLVRDDPPLVVASMVAGLGMPGAMIEISAIAAIQP</sequence>
<comment type="similarity">
    <text evidence="1">Belongs to the RutC family.</text>
</comment>
<dbReference type="PANTHER" id="PTHR11803:SF58">
    <property type="entry name" value="PROTEIN HMF1-RELATED"/>
    <property type="match status" value="1"/>
</dbReference>
<dbReference type="SUPFAM" id="SSF55298">
    <property type="entry name" value="YjgF-like"/>
    <property type="match status" value="1"/>
</dbReference>
<name>A0ABS4XV29_GLUPR</name>
<comment type="caution">
    <text evidence="2">The sequence shown here is derived from an EMBL/GenBank/DDBJ whole genome shotgun (WGS) entry which is preliminary data.</text>
</comment>
<evidence type="ECO:0000256" key="1">
    <source>
        <dbReference type="ARBA" id="ARBA00010552"/>
    </source>
</evidence>
<evidence type="ECO:0000313" key="2">
    <source>
        <dbReference type="EMBL" id="MBP2400366.1"/>
    </source>
</evidence>